<dbReference type="EMBL" id="UINC01020749">
    <property type="protein sequence ID" value="SVA86825.1"/>
    <property type="molecule type" value="Genomic_DNA"/>
</dbReference>
<sequence length="204" mass="22736">MPFCPVCEYEHRRKSVCPDCGTALVETLHQQEEYICDECKEPMAGGALWCSHCGTILVTTLRCFEHGGSPARGKCVVCGQHVCGICGTHHMGQYFCEQDAQTGMEEGQVDEDLPVYDRESEKIKRYLEQEGVSCRIFKPQDSRRGNPNDGTENVKILAPRTTKHLADQILMLREVDLDIIQFECESCSAVSAGKEPVCPNCGEE</sequence>
<proteinExistence type="predicted"/>
<dbReference type="AlphaFoldDB" id="A0A381ZBY9"/>
<evidence type="ECO:0008006" key="2">
    <source>
        <dbReference type="Google" id="ProtNLM"/>
    </source>
</evidence>
<evidence type="ECO:0000313" key="1">
    <source>
        <dbReference type="EMBL" id="SVA86825.1"/>
    </source>
</evidence>
<protein>
    <recommendedName>
        <fullName evidence="2">DZANK-type domain-containing protein</fullName>
    </recommendedName>
</protein>
<reference evidence="1" key="1">
    <citation type="submission" date="2018-05" db="EMBL/GenBank/DDBJ databases">
        <authorList>
            <person name="Lanie J.A."/>
            <person name="Ng W.-L."/>
            <person name="Kazmierczak K.M."/>
            <person name="Andrzejewski T.M."/>
            <person name="Davidsen T.M."/>
            <person name="Wayne K.J."/>
            <person name="Tettelin H."/>
            <person name="Glass J.I."/>
            <person name="Rusch D."/>
            <person name="Podicherti R."/>
            <person name="Tsui H.-C.T."/>
            <person name="Winkler M.E."/>
        </authorList>
    </citation>
    <scope>NUCLEOTIDE SEQUENCE</scope>
</reference>
<organism evidence="1">
    <name type="scientific">marine metagenome</name>
    <dbReference type="NCBI Taxonomy" id="408172"/>
    <lineage>
        <taxon>unclassified sequences</taxon>
        <taxon>metagenomes</taxon>
        <taxon>ecological metagenomes</taxon>
    </lineage>
</organism>
<name>A0A381ZBY9_9ZZZZ</name>
<gene>
    <name evidence="1" type="ORF">METZ01_LOCUS139679</name>
</gene>
<accession>A0A381ZBY9</accession>